<keyword evidence="5" id="KW-1185">Reference proteome</keyword>
<dbReference type="RefSeq" id="WP_259661229.1">
    <property type="nucleotide sequence ID" value="NZ_JAHXRI010000007.1"/>
</dbReference>
<dbReference type="SMART" id="SM00062">
    <property type="entry name" value="PBPb"/>
    <property type="match status" value="1"/>
</dbReference>
<feature type="domain" description="Solute-binding protein family 3/N-terminal" evidence="3">
    <location>
        <begin position="26"/>
        <end position="255"/>
    </location>
</feature>
<protein>
    <submittedName>
        <fullName evidence="4">Transporter substrate-binding domain-containing protein</fullName>
    </submittedName>
</protein>
<dbReference type="Gene3D" id="3.40.190.10">
    <property type="entry name" value="Periplasmic binding protein-like II"/>
    <property type="match status" value="2"/>
</dbReference>
<organism evidence="4 5">
    <name type="scientific">Zwartia hollandica</name>
    <dbReference type="NCBI Taxonomy" id="324606"/>
    <lineage>
        <taxon>Bacteria</taxon>
        <taxon>Pseudomonadati</taxon>
        <taxon>Pseudomonadota</taxon>
        <taxon>Betaproteobacteria</taxon>
        <taxon>Burkholderiales</taxon>
        <taxon>Alcaligenaceae</taxon>
        <taxon>Zwartia</taxon>
    </lineage>
</organism>
<dbReference type="PANTHER" id="PTHR35936:SF6">
    <property type="entry name" value="AMINO ACID ABC TRANSPORTER SUBSTRATE-BINDING PAAT FAMILY PROTEIN"/>
    <property type="match status" value="1"/>
</dbReference>
<feature type="chain" id="PRO_5037486174" evidence="2">
    <location>
        <begin position="22"/>
        <end position="271"/>
    </location>
</feature>
<dbReference type="PANTHER" id="PTHR35936">
    <property type="entry name" value="MEMBRANE-BOUND LYTIC MUREIN TRANSGLYCOSYLASE F"/>
    <property type="match status" value="1"/>
</dbReference>
<evidence type="ECO:0000256" key="2">
    <source>
        <dbReference type="SAM" id="SignalP"/>
    </source>
</evidence>
<dbReference type="AlphaFoldDB" id="A0A953NCQ6"/>
<evidence type="ECO:0000256" key="1">
    <source>
        <dbReference type="ARBA" id="ARBA00022729"/>
    </source>
</evidence>
<dbReference type="Proteomes" id="UP000739565">
    <property type="component" value="Unassembled WGS sequence"/>
</dbReference>
<evidence type="ECO:0000313" key="5">
    <source>
        <dbReference type="Proteomes" id="UP000739565"/>
    </source>
</evidence>
<dbReference type="InterPro" id="IPR001638">
    <property type="entry name" value="Solute-binding_3/MltF_N"/>
</dbReference>
<comment type="caution">
    <text evidence="4">The sequence shown here is derived from an EMBL/GenBank/DDBJ whole genome shotgun (WGS) entry which is preliminary data.</text>
</comment>
<dbReference type="Pfam" id="PF00497">
    <property type="entry name" value="SBP_bac_3"/>
    <property type="match status" value="1"/>
</dbReference>
<dbReference type="SUPFAM" id="SSF53850">
    <property type="entry name" value="Periplasmic binding protein-like II"/>
    <property type="match status" value="1"/>
</dbReference>
<evidence type="ECO:0000259" key="3">
    <source>
        <dbReference type="SMART" id="SM00062"/>
    </source>
</evidence>
<gene>
    <name evidence="4" type="ORF">KZZ10_09200</name>
</gene>
<proteinExistence type="predicted"/>
<dbReference type="EMBL" id="JAHXRI010000007">
    <property type="protein sequence ID" value="MBZ1350821.1"/>
    <property type="molecule type" value="Genomic_DNA"/>
</dbReference>
<evidence type="ECO:0000313" key="4">
    <source>
        <dbReference type="EMBL" id="MBZ1350821.1"/>
    </source>
</evidence>
<sequence length="271" mass="29902">MKKFTFISAIASVLITGSVQAQVCDSVTVTGPPSGAPSSWVYNGALVGASVELAQMTLRAAGVKKVDIKMFSSWPEALEATRRGDVDLILSAGWSSERARYLTYVYPAYAYQFLQVIVRKGTGFPLNSYADLKGRVGVAGRGETYGDSTFGLFVEKELQLERSPNLSASIDRLLAGNADYVLAYENSAYSEIYTRDLGDKVHILPTYPFRADTFFAFSKRSRCANALIPKLELEVVKANKRNEFYLLTKKYRTLFNESQNAPAVTPPKPSR</sequence>
<feature type="signal peptide" evidence="2">
    <location>
        <begin position="1"/>
        <end position="21"/>
    </location>
</feature>
<accession>A0A953NCQ6</accession>
<reference evidence="4" key="1">
    <citation type="submission" date="2021-07" db="EMBL/GenBank/DDBJ databases">
        <title>New genus and species of the family Alcaligenaceae.</title>
        <authorList>
            <person name="Hahn M.W."/>
        </authorList>
    </citation>
    <scope>NUCLEOTIDE SEQUENCE</scope>
    <source>
        <strain evidence="4">LF4-65</strain>
    </source>
</reference>
<keyword evidence="1 2" id="KW-0732">Signal</keyword>
<name>A0A953NCQ6_9BURK</name>